<feature type="compositionally biased region" description="Low complexity" evidence="2">
    <location>
        <begin position="97"/>
        <end position="106"/>
    </location>
</feature>
<dbReference type="Proteomes" id="UP001489004">
    <property type="component" value="Unassembled WGS sequence"/>
</dbReference>
<reference evidence="3 4" key="1">
    <citation type="journal article" date="2024" name="Nat. Commun.">
        <title>Phylogenomics reveals the evolutionary origins of lichenization in chlorophyte algae.</title>
        <authorList>
            <person name="Puginier C."/>
            <person name="Libourel C."/>
            <person name="Otte J."/>
            <person name="Skaloud P."/>
            <person name="Haon M."/>
            <person name="Grisel S."/>
            <person name="Petersen M."/>
            <person name="Berrin J.G."/>
            <person name="Delaux P.M."/>
            <person name="Dal Grande F."/>
            <person name="Keller J."/>
        </authorList>
    </citation>
    <scope>NUCLEOTIDE SEQUENCE [LARGE SCALE GENOMIC DNA]</scope>
    <source>
        <strain evidence="3 4">SAG 2043</strain>
    </source>
</reference>
<gene>
    <name evidence="3" type="ORF">WJX72_002973</name>
</gene>
<evidence type="ECO:0000256" key="2">
    <source>
        <dbReference type="SAM" id="MobiDB-lite"/>
    </source>
</evidence>
<feature type="region of interest" description="Disordered" evidence="2">
    <location>
        <begin position="82"/>
        <end position="119"/>
    </location>
</feature>
<proteinExistence type="predicted"/>
<evidence type="ECO:0000313" key="4">
    <source>
        <dbReference type="Proteomes" id="UP001489004"/>
    </source>
</evidence>
<dbReference type="AlphaFoldDB" id="A0AAW1R6L9"/>
<keyword evidence="4" id="KW-1185">Reference proteome</keyword>
<feature type="region of interest" description="Disordered" evidence="2">
    <location>
        <begin position="628"/>
        <end position="657"/>
    </location>
</feature>
<feature type="compositionally biased region" description="Polar residues" evidence="2">
    <location>
        <begin position="633"/>
        <end position="642"/>
    </location>
</feature>
<dbReference type="Gene3D" id="1.10.287.1490">
    <property type="match status" value="1"/>
</dbReference>
<organism evidence="3 4">
    <name type="scientific">[Myrmecia] bisecta</name>
    <dbReference type="NCBI Taxonomy" id="41462"/>
    <lineage>
        <taxon>Eukaryota</taxon>
        <taxon>Viridiplantae</taxon>
        <taxon>Chlorophyta</taxon>
        <taxon>core chlorophytes</taxon>
        <taxon>Trebouxiophyceae</taxon>
        <taxon>Trebouxiales</taxon>
        <taxon>Trebouxiaceae</taxon>
        <taxon>Myrmecia</taxon>
    </lineage>
</organism>
<accession>A0AAW1R6L9</accession>
<feature type="coiled-coil region" evidence="1">
    <location>
        <begin position="323"/>
        <end position="368"/>
    </location>
</feature>
<protein>
    <submittedName>
        <fullName evidence="3">Uncharacterized protein</fullName>
    </submittedName>
</protein>
<feature type="compositionally biased region" description="Pro residues" evidence="2">
    <location>
        <begin position="86"/>
        <end position="96"/>
    </location>
</feature>
<name>A0AAW1R6L9_9CHLO</name>
<keyword evidence="1" id="KW-0175">Coiled coil</keyword>
<comment type="caution">
    <text evidence="3">The sequence shown here is derived from an EMBL/GenBank/DDBJ whole genome shotgun (WGS) entry which is preliminary data.</text>
</comment>
<feature type="coiled-coil region" evidence="1">
    <location>
        <begin position="714"/>
        <end position="828"/>
    </location>
</feature>
<evidence type="ECO:0000313" key="3">
    <source>
        <dbReference type="EMBL" id="KAK9828947.1"/>
    </source>
</evidence>
<feature type="coiled-coil region" evidence="1">
    <location>
        <begin position="1179"/>
        <end position="1206"/>
    </location>
</feature>
<feature type="region of interest" description="Disordered" evidence="2">
    <location>
        <begin position="51"/>
        <end position="70"/>
    </location>
</feature>
<evidence type="ECO:0000256" key="1">
    <source>
        <dbReference type="SAM" id="Coils"/>
    </source>
</evidence>
<dbReference type="EMBL" id="JALJOR010000001">
    <property type="protein sequence ID" value="KAK9828947.1"/>
    <property type="molecule type" value="Genomic_DNA"/>
</dbReference>
<feature type="compositionally biased region" description="Basic and acidic residues" evidence="2">
    <location>
        <begin position="644"/>
        <end position="657"/>
    </location>
</feature>
<sequence>MRSPTDQIWKVFDYDTPATPELHRTGIRVSPFRPFPTSGLDWKGDLFSKRAGSDPRWQSLPAPKLHTDLMGPVTPPIKAYRGRPLSPLPQLPPPVAAEPEPGEVQPLAVHSRPGPQPSTWAQGAAQTEALSGWGWETRLAALQQAAGSAQAAAQEARRLVAAQDARIGQLSSELARADSALYDMRSRLEADNAFKAAAGRQIAELAARQAGSEREAAERQRHLERLAAAQAQDAKSHIAELHTHQENNAAIREQARARQAAVVEEVVALGQQVERYRTEATAAREQLAATVTRLNGRLEGEHQALDALRHADVEVESHLKGEVREMHAALASLQQQLQAEKEVRAQNMQDLLLLAKRLETQVAASEAKAARRAAALVEKNELRAATVAIDEKLEDSTSRQRREVVEQLAELARSSNADKRSLTERCSLLERALHEVTGLQLQAEALLSQKIELARGDLTKQLAAQQVQQADQQAQAQAALAGDLRGVRTYLRDMEERLDRQHSQLEDMLRNEVKARMQSGSRQEEALAAAVAHMREDMQQDKSKLEARLATTERKAELLVGAQRKLYAEQTSCQGALRDVRSELANMAIEHVLQESLVKEEVLDAVSQAGQHWAAELQAQASGEAAARGHLQHTCSGLQAEQRQAGERVEAGREADRAAHHQAILALQHQLASAVQRGHDSEAGLLEVRQALQEVGAAQKHDEAARSLALREAAQRAQQDLQASQAMLNSAIADAAAEVRHTEQRLRSELHEGLKQLQAKAAEAAETQQQVEARQRESDMADLQRALQSCRGEAGRVMARLQAEAAAREEAQEELRTALLQVIESQVESEAQARAASQDALKETLLGVVKHERTERLRGEQMVAGDARVMLEVRGEVEQRRREVEQLTHSLAGVRGEVGQAAADAKLGEELLRAELGERIRSAEAALEATHAASRQLQEAAAANAAVLEAAVVAARQQSQAQTGEAVASLRQELQAHMASEAEAQRCLEDALAAERQARQEARAQGGLEGLRAELRAHMTAQLAEAQQQWKAEHGQIKSEMQALASPGSANSAEMEGLAKRLTAFEAQMEAARVSLTAQVDMGARAEEKVAALRGQLAEQVKGQVAEALTAGSAAGELSKVQARVEELSSRLGGLGGEVARVAQQVASLEAQTEDAMVELTAHLNDQVKAWEETRGEDTNSTRQKLAALRDEVNQLLDAVNEAVNNALAAARTDMIAHVDAKLAPLHK</sequence>